<evidence type="ECO:0000313" key="2">
    <source>
        <dbReference type="Proteomes" id="UP000501690"/>
    </source>
</evidence>
<evidence type="ECO:0000313" key="1">
    <source>
        <dbReference type="EMBL" id="QCD92821.1"/>
    </source>
</evidence>
<dbReference type="AlphaFoldDB" id="A0A4D6LWM7"/>
<proteinExistence type="predicted"/>
<dbReference type="Proteomes" id="UP000501690">
    <property type="component" value="Linkage Group LG5"/>
</dbReference>
<organism evidence="1 2">
    <name type="scientific">Vigna unguiculata</name>
    <name type="common">Cowpea</name>
    <dbReference type="NCBI Taxonomy" id="3917"/>
    <lineage>
        <taxon>Eukaryota</taxon>
        <taxon>Viridiplantae</taxon>
        <taxon>Streptophyta</taxon>
        <taxon>Embryophyta</taxon>
        <taxon>Tracheophyta</taxon>
        <taxon>Spermatophyta</taxon>
        <taxon>Magnoliopsida</taxon>
        <taxon>eudicotyledons</taxon>
        <taxon>Gunneridae</taxon>
        <taxon>Pentapetalae</taxon>
        <taxon>rosids</taxon>
        <taxon>fabids</taxon>
        <taxon>Fabales</taxon>
        <taxon>Fabaceae</taxon>
        <taxon>Papilionoideae</taxon>
        <taxon>50 kb inversion clade</taxon>
        <taxon>NPAAA clade</taxon>
        <taxon>indigoferoid/millettioid clade</taxon>
        <taxon>Phaseoleae</taxon>
        <taxon>Vigna</taxon>
    </lineage>
</organism>
<accession>A0A4D6LWM7</accession>
<keyword evidence="2" id="KW-1185">Reference proteome</keyword>
<reference evidence="1 2" key="1">
    <citation type="submission" date="2019-04" db="EMBL/GenBank/DDBJ databases">
        <title>An improved genome assembly and genetic linkage map for asparagus bean, Vigna unguiculata ssp. sesquipedialis.</title>
        <authorList>
            <person name="Xia Q."/>
            <person name="Zhang R."/>
            <person name="Dong Y."/>
        </authorList>
    </citation>
    <scope>NUCLEOTIDE SEQUENCE [LARGE SCALE GENOMIC DNA]</scope>
    <source>
        <tissue evidence="1">Leaf</tissue>
    </source>
</reference>
<name>A0A4D6LWM7_VIGUN</name>
<dbReference type="EMBL" id="CP039349">
    <property type="protein sequence ID" value="QCD92821.1"/>
    <property type="molecule type" value="Genomic_DNA"/>
</dbReference>
<protein>
    <submittedName>
        <fullName evidence="1">Uncharacterized protein</fullName>
    </submittedName>
</protein>
<gene>
    <name evidence="1" type="ORF">DEO72_LG5g890</name>
</gene>
<sequence length="157" mass="17896">MFMITISPATFVTFSAATIRNNTIVDLKRMIESLFQNCSSVITIIITIQRSGNSHIETSLAILKLTMFEYDLLSPHPPRPDALLLPLHSRNLHLPSVTTLPSHKLQRRSHLHRSHAPSNLVLPKTVNATTRTDPVYAMFQWRCSVEELELQGERREK</sequence>